<keyword evidence="5" id="KW-0521">NADP</keyword>
<dbReference type="Proteomes" id="UP001589867">
    <property type="component" value="Unassembled WGS sequence"/>
</dbReference>
<proteinExistence type="inferred from homology"/>
<dbReference type="EMBL" id="JBHLUH010000007">
    <property type="protein sequence ID" value="MFC0527306.1"/>
    <property type="molecule type" value="Genomic_DNA"/>
</dbReference>
<sequence length="535" mass="59073">MDVDVAVVGAGFAGLYAVHRCARAGLTVQCFEAGGGVGGTWYWNRYPGARCDVESVDYSYSFDPDLQRDWKWSENYATQPEILAYLEHVADRFGLRRYVRLGERVVAAAYDSVTARWRVRTDAGTVAAARFLVLATGSLSQPVLPDIPGVDTFAGRTLLTARWPTDEVDVAGQRVAVVGTGSSGIQSIPILARAAARLTVFQRSPNFSVPVDIRRFGPEERERIEREYPERRRVSWDSGAGTPHRSHPSPASELTAEQREAAFEERWRTGGVLFAKTFDGQMVDEKLNELARDFVVRKIRATVADPRVADELVPTDHPIGTKRICTDSGYYETFNLPHVNLVNLRREPITEVTPDGIRTTAGRYEFDVIIYATGFDAMTGAVTRIDIRGPRGDTAAGAWRHGPVTYLGLTIPGLPNLFVLNGPGSPSVLANMVMHAEQQVDWVVDLVDMCRREGIDEVEPRADAAEKWTAHVTETAEATLFPRANSWYMGANIDGKTRVFMPYLGGFGAYRRICAEVAAGGYEGFVLTRRFGGAR</sequence>
<dbReference type="RefSeq" id="WP_377246944.1">
    <property type="nucleotide sequence ID" value="NZ_JBHLUH010000007.1"/>
</dbReference>
<protein>
    <submittedName>
        <fullName evidence="10">Flavin-containing monooxygenase</fullName>
        <ecNumber evidence="10">1.14.13.-</ecNumber>
    </submittedName>
</protein>
<dbReference type="GO" id="GO:0004497">
    <property type="term" value="F:monooxygenase activity"/>
    <property type="evidence" value="ECO:0007669"/>
    <property type="project" value="UniProtKB-KW"/>
</dbReference>
<evidence type="ECO:0000313" key="11">
    <source>
        <dbReference type="Proteomes" id="UP001589867"/>
    </source>
</evidence>
<evidence type="ECO:0000259" key="9">
    <source>
        <dbReference type="Pfam" id="PF07992"/>
    </source>
</evidence>
<evidence type="ECO:0000256" key="3">
    <source>
        <dbReference type="ARBA" id="ARBA00022630"/>
    </source>
</evidence>
<evidence type="ECO:0000256" key="7">
    <source>
        <dbReference type="ARBA" id="ARBA00023033"/>
    </source>
</evidence>
<accession>A0ABV6LXY9</accession>
<dbReference type="InterPro" id="IPR050775">
    <property type="entry name" value="FAD-binding_Monooxygenases"/>
</dbReference>
<dbReference type="InterPro" id="IPR036188">
    <property type="entry name" value="FAD/NAD-bd_sf"/>
</dbReference>
<dbReference type="PRINTS" id="PR00368">
    <property type="entry name" value="FADPNR"/>
</dbReference>
<dbReference type="Pfam" id="PF07992">
    <property type="entry name" value="Pyr_redox_2"/>
    <property type="match status" value="1"/>
</dbReference>
<organism evidence="10 11">
    <name type="scientific">Phytohabitans kaempferiae</name>
    <dbReference type="NCBI Taxonomy" id="1620943"/>
    <lineage>
        <taxon>Bacteria</taxon>
        <taxon>Bacillati</taxon>
        <taxon>Actinomycetota</taxon>
        <taxon>Actinomycetes</taxon>
        <taxon>Micromonosporales</taxon>
        <taxon>Micromonosporaceae</taxon>
    </lineage>
</organism>
<evidence type="ECO:0000256" key="5">
    <source>
        <dbReference type="ARBA" id="ARBA00022857"/>
    </source>
</evidence>
<dbReference type="Gene3D" id="3.50.50.60">
    <property type="entry name" value="FAD/NAD(P)-binding domain"/>
    <property type="match status" value="2"/>
</dbReference>
<dbReference type="PRINTS" id="PR00411">
    <property type="entry name" value="PNDRDTASEI"/>
</dbReference>
<keyword evidence="3" id="KW-0285">Flavoprotein</keyword>
<name>A0ABV6LXY9_9ACTN</name>
<dbReference type="SUPFAM" id="SSF51905">
    <property type="entry name" value="FAD/NAD(P)-binding domain"/>
    <property type="match status" value="3"/>
</dbReference>
<evidence type="ECO:0000256" key="4">
    <source>
        <dbReference type="ARBA" id="ARBA00022827"/>
    </source>
</evidence>
<evidence type="ECO:0000256" key="2">
    <source>
        <dbReference type="ARBA" id="ARBA00010139"/>
    </source>
</evidence>
<evidence type="ECO:0000256" key="8">
    <source>
        <dbReference type="SAM" id="MobiDB-lite"/>
    </source>
</evidence>
<comment type="cofactor">
    <cofactor evidence="1">
        <name>FAD</name>
        <dbReference type="ChEBI" id="CHEBI:57692"/>
    </cofactor>
</comment>
<keyword evidence="7 10" id="KW-0503">Monooxygenase</keyword>
<dbReference type="InterPro" id="IPR023753">
    <property type="entry name" value="FAD/NAD-binding_dom"/>
</dbReference>
<keyword evidence="4" id="KW-0274">FAD</keyword>
<keyword evidence="11" id="KW-1185">Reference proteome</keyword>
<evidence type="ECO:0000256" key="1">
    <source>
        <dbReference type="ARBA" id="ARBA00001974"/>
    </source>
</evidence>
<evidence type="ECO:0000313" key="10">
    <source>
        <dbReference type="EMBL" id="MFC0527306.1"/>
    </source>
</evidence>
<dbReference type="PANTHER" id="PTHR43098:SF3">
    <property type="entry name" value="L-ORNITHINE N(5)-MONOOXYGENASE-RELATED"/>
    <property type="match status" value="1"/>
</dbReference>
<evidence type="ECO:0000256" key="6">
    <source>
        <dbReference type="ARBA" id="ARBA00023002"/>
    </source>
</evidence>
<comment type="caution">
    <text evidence="10">The sequence shown here is derived from an EMBL/GenBank/DDBJ whole genome shotgun (WGS) entry which is preliminary data.</text>
</comment>
<feature type="region of interest" description="Disordered" evidence="8">
    <location>
        <begin position="234"/>
        <end position="257"/>
    </location>
</feature>
<reference evidence="10 11" key="1">
    <citation type="submission" date="2024-09" db="EMBL/GenBank/DDBJ databases">
        <authorList>
            <person name="Sun Q."/>
            <person name="Mori K."/>
        </authorList>
    </citation>
    <scope>NUCLEOTIDE SEQUENCE [LARGE SCALE GENOMIC DNA]</scope>
    <source>
        <strain evidence="10 11">TBRC 3947</strain>
    </source>
</reference>
<feature type="domain" description="FAD/NAD(P)-binding" evidence="9">
    <location>
        <begin position="4"/>
        <end position="210"/>
    </location>
</feature>
<gene>
    <name evidence="10" type="ORF">ACFFIA_06500</name>
</gene>
<dbReference type="PANTHER" id="PTHR43098">
    <property type="entry name" value="L-ORNITHINE N(5)-MONOOXYGENASE-RELATED"/>
    <property type="match status" value="1"/>
</dbReference>
<comment type="similarity">
    <text evidence="2">Belongs to the FAD-binding monooxygenase family.</text>
</comment>
<dbReference type="EC" id="1.14.13.-" evidence="10"/>
<keyword evidence="6 10" id="KW-0560">Oxidoreductase</keyword>